<feature type="domain" description="Septum site-determining protein MinC N-terminal" evidence="8">
    <location>
        <begin position="8"/>
        <end position="85"/>
    </location>
</feature>
<dbReference type="InterPro" id="IPR055219">
    <property type="entry name" value="MinC_N_1"/>
</dbReference>
<evidence type="ECO:0000259" key="7">
    <source>
        <dbReference type="Pfam" id="PF03775"/>
    </source>
</evidence>
<protein>
    <recommendedName>
        <fullName evidence="6">Probable septum site-determining protein MinC</fullName>
    </recommendedName>
</protein>
<sequence length="227" mass="25109">MVPKKQHVTIKGTKEGLVFLLDDLCSYDLLIEELKDKLSSKHYQLSDGPDLLVKVESGYRYLQQEQKGEIESIITNGRKLAIEEFSSHVMSNEEAQMIKRKNQTITLTSIVRSGQVIHVDGDILLIGDVNPGGKLQASGSIYIMGALRGIAHAGVNGNEDAVISAAVLNPSQLKIADKIKLFESSSEEAIMSSAYIDHKSQSLQIGRVQQLVHTHRHLSKYVDQVME</sequence>
<dbReference type="InterPro" id="IPR013033">
    <property type="entry name" value="MinC"/>
</dbReference>
<accession>W4QFT7</accession>
<keyword evidence="10" id="KW-1185">Reference proteome</keyword>
<gene>
    <name evidence="6" type="primary">minC</name>
    <name evidence="9" type="ORF">JCM9152_1617</name>
</gene>
<dbReference type="GO" id="GO:0000917">
    <property type="term" value="P:division septum assembly"/>
    <property type="evidence" value="ECO:0007669"/>
    <property type="project" value="UniProtKB-KW"/>
</dbReference>
<dbReference type="GO" id="GO:1901891">
    <property type="term" value="P:regulation of cell septum assembly"/>
    <property type="evidence" value="ECO:0007669"/>
    <property type="project" value="InterPro"/>
</dbReference>
<dbReference type="Pfam" id="PF03775">
    <property type="entry name" value="MinC_C"/>
    <property type="match status" value="1"/>
</dbReference>
<evidence type="ECO:0000313" key="9">
    <source>
        <dbReference type="EMBL" id="GAE30219.1"/>
    </source>
</evidence>
<dbReference type="GO" id="GO:0000902">
    <property type="term" value="P:cell morphogenesis"/>
    <property type="evidence" value="ECO:0007669"/>
    <property type="project" value="InterPro"/>
</dbReference>
<dbReference type="Gene3D" id="2.160.20.70">
    <property type="match status" value="1"/>
</dbReference>
<dbReference type="Gene3D" id="3.30.160.540">
    <property type="match status" value="1"/>
</dbReference>
<dbReference type="STRING" id="1236971.JCM9152_1617"/>
<reference evidence="9" key="1">
    <citation type="journal article" date="2014" name="Genome Announc.">
        <title>Draft Genome Sequences of Three Alkaliphilic Bacillus Strains, Bacillus wakoensis JCM 9140T, Bacillus akibai JCM 9157T, and Bacillus hemicellulosilyticus JCM 9152T.</title>
        <authorList>
            <person name="Yuki M."/>
            <person name="Oshima K."/>
            <person name="Suda W."/>
            <person name="Oshida Y."/>
            <person name="Kitamura K."/>
            <person name="Iida T."/>
            <person name="Hattori M."/>
            <person name="Ohkuma M."/>
        </authorList>
    </citation>
    <scope>NUCLEOTIDE SEQUENCE [LARGE SCALE GENOMIC DNA]</scope>
    <source>
        <strain evidence="9">JCM 9152</strain>
    </source>
</reference>
<keyword evidence="3 6" id="KW-0717">Septation</keyword>
<dbReference type="PANTHER" id="PTHR34108">
    <property type="entry name" value="SEPTUM SITE-DETERMINING PROTEIN MINC"/>
    <property type="match status" value="1"/>
</dbReference>
<comment type="subunit">
    <text evidence="5 6">Interacts with MinD and FtsZ.</text>
</comment>
<keyword evidence="4 6" id="KW-0131">Cell cycle</keyword>
<dbReference type="NCBIfam" id="TIGR01222">
    <property type="entry name" value="minC"/>
    <property type="match status" value="1"/>
</dbReference>
<dbReference type="AlphaFoldDB" id="W4QFT7"/>
<comment type="caution">
    <text evidence="9">The sequence shown here is derived from an EMBL/GenBank/DDBJ whole genome shotgun (WGS) entry which is preliminary data.</text>
</comment>
<dbReference type="Pfam" id="PF22642">
    <property type="entry name" value="MinC_N_1"/>
    <property type="match status" value="1"/>
</dbReference>
<evidence type="ECO:0000256" key="6">
    <source>
        <dbReference type="HAMAP-Rule" id="MF_00267"/>
    </source>
</evidence>
<dbReference type="PANTHER" id="PTHR34108:SF1">
    <property type="entry name" value="SEPTUM SITE-DETERMINING PROTEIN MINC"/>
    <property type="match status" value="1"/>
</dbReference>
<evidence type="ECO:0000256" key="3">
    <source>
        <dbReference type="ARBA" id="ARBA00023210"/>
    </source>
</evidence>
<comment type="function">
    <text evidence="6">Cell division inhibitor that blocks the formation of polar Z ring septums. Rapidly oscillates between the poles of the cell to destabilize FtsZ filaments that have formed before they mature into polar Z rings. Prevents FtsZ polymerization.</text>
</comment>
<evidence type="ECO:0000256" key="5">
    <source>
        <dbReference type="ARBA" id="ARBA00046874"/>
    </source>
</evidence>
<dbReference type="Proteomes" id="UP000018895">
    <property type="component" value="Unassembled WGS sequence"/>
</dbReference>
<evidence type="ECO:0000259" key="8">
    <source>
        <dbReference type="Pfam" id="PF22642"/>
    </source>
</evidence>
<dbReference type="HAMAP" id="MF_00267">
    <property type="entry name" value="MinC"/>
    <property type="match status" value="1"/>
</dbReference>
<keyword evidence="2 6" id="KW-0132">Cell division</keyword>
<dbReference type="OrthoDB" id="9790810at2"/>
<evidence type="ECO:0000256" key="4">
    <source>
        <dbReference type="ARBA" id="ARBA00023306"/>
    </source>
</evidence>
<dbReference type="InterPro" id="IPR016098">
    <property type="entry name" value="CAP/MinC_C"/>
</dbReference>
<dbReference type="InterPro" id="IPR005526">
    <property type="entry name" value="Septum_form_inhib_MinC_C"/>
</dbReference>
<comment type="similarity">
    <text evidence="1 6">Belongs to the MinC family.</text>
</comment>
<evidence type="ECO:0000256" key="2">
    <source>
        <dbReference type="ARBA" id="ARBA00022618"/>
    </source>
</evidence>
<dbReference type="SUPFAM" id="SSF63848">
    <property type="entry name" value="Cell-division inhibitor MinC, C-terminal domain"/>
    <property type="match status" value="1"/>
</dbReference>
<name>W4QFT7_9BACI</name>
<organism evidence="9 10">
    <name type="scientific">Halalkalibacter hemicellulosilyticusJCM 9152</name>
    <dbReference type="NCBI Taxonomy" id="1236971"/>
    <lineage>
        <taxon>Bacteria</taxon>
        <taxon>Bacillati</taxon>
        <taxon>Bacillota</taxon>
        <taxon>Bacilli</taxon>
        <taxon>Bacillales</taxon>
        <taxon>Bacillaceae</taxon>
        <taxon>Halalkalibacter</taxon>
    </lineage>
</organism>
<evidence type="ECO:0000256" key="1">
    <source>
        <dbReference type="ARBA" id="ARBA00006291"/>
    </source>
</evidence>
<feature type="domain" description="Septum formation inhibitor MinC C-terminal" evidence="7">
    <location>
        <begin position="108"/>
        <end position="205"/>
    </location>
</feature>
<dbReference type="EMBL" id="BAUU01000009">
    <property type="protein sequence ID" value="GAE30219.1"/>
    <property type="molecule type" value="Genomic_DNA"/>
</dbReference>
<proteinExistence type="inferred from homology"/>
<evidence type="ECO:0000313" key="10">
    <source>
        <dbReference type="Proteomes" id="UP000018895"/>
    </source>
</evidence>
<dbReference type="InterPro" id="IPR036145">
    <property type="entry name" value="MinC_C_sf"/>
</dbReference>